<dbReference type="Gene3D" id="3.40.630.30">
    <property type="match status" value="1"/>
</dbReference>
<dbReference type="InterPro" id="IPR016181">
    <property type="entry name" value="Acyl_CoA_acyltransferase"/>
</dbReference>
<proteinExistence type="predicted"/>
<gene>
    <name evidence="2" type="ORF">H8S11_09435</name>
</gene>
<accession>A0A8J6M3C1</accession>
<name>A0A8J6M3C1_9FIRM</name>
<dbReference type="InterPro" id="IPR000182">
    <property type="entry name" value="GNAT_dom"/>
</dbReference>
<sequence length="215" mass="24900">MRKDIIIRRETEDDRPRVEEIVRRAFYNLYIPGAAEHYLVHIMRSHPDFIQELDLVLELEGQVIGAIMYTRAHLVDERGKEREILTFGPVCVLPEYQRMGYGKRLMEASFQKAVEMGYDTIVIFGAPGNYVSRGFKSCKRYNVCLENGSFPAAMLVKELVPGSLDGRKWVYRQSPVFEFSEEEALAYDDTLEPLEKKELPCQEEFYILSSAMLPE</sequence>
<dbReference type="Proteomes" id="UP000628736">
    <property type="component" value="Unassembled WGS sequence"/>
</dbReference>
<dbReference type="Pfam" id="PF00583">
    <property type="entry name" value="Acetyltransf_1"/>
    <property type="match status" value="1"/>
</dbReference>
<keyword evidence="3" id="KW-1185">Reference proteome</keyword>
<dbReference type="EMBL" id="JACOPO010000005">
    <property type="protein sequence ID" value="MBC5723035.1"/>
    <property type="molecule type" value="Genomic_DNA"/>
</dbReference>
<dbReference type="SUPFAM" id="SSF55729">
    <property type="entry name" value="Acyl-CoA N-acyltransferases (Nat)"/>
    <property type="match status" value="1"/>
</dbReference>
<dbReference type="GO" id="GO:0016747">
    <property type="term" value="F:acyltransferase activity, transferring groups other than amino-acyl groups"/>
    <property type="evidence" value="ECO:0007669"/>
    <property type="project" value="InterPro"/>
</dbReference>
<organism evidence="2 3">
    <name type="scientific">Flintibacter hominis</name>
    <dbReference type="NCBI Taxonomy" id="2763048"/>
    <lineage>
        <taxon>Bacteria</taxon>
        <taxon>Bacillati</taxon>
        <taxon>Bacillota</taxon>
        <taxon>Clostridia</taxon>
        <taxon>Eubacteriales</taxon>
        <taxon>Flintibacter</taxon>
    </lineage>
</organism>
<evidence type="ECO:0000259" key="1">
    <source>
        <dbReference type="PROSITE" id="PS51186"/>
    </source>
</evidence>
<evidence type="ECO:0000313" key="2">
    <source>
        <dbReference type="EMBL" id="MBC5723035.1"/>
    </source>
</evidence>
<evidence type="ECO:0000313" key="3">
    <source>
        <dbReference type="Proteomes" id="UP000628736"/>
    </source>
</evidence>
<comment type="caution">
    <text evidence="2">The sequence shown here is derived from an EMBL/GenBank/DDBJ whole genome shotgun (WGS) entry which is preliminary data.</text>
</comment>
<dbReference type="RefSeq" id="WP_186852938.1">
    <property type="nucleotide sequence ID" value="NZ_JACOPO010000005.1"/>
</dbReference>
<dbReference type="AlphaFoldDB" id="A0A8J6M3C1"/>
<protein>
    <submittedName>
        <fullName evidence="2">N-acetyltransferase</fullName>
    </submittedName>
</protein>
<feature type="domain" description="N-acetyltransferase" evidence="1">
    <location>
        <begin position="5"/>
        <end position="157"/>
    </location>
</feature>
<dbReference type="PROSITE" id="PS51186">
    <property type="entry name" value="GNAT"/>
    <property type="match status" value="1"/>
</dbReference>
<dbReference type="CDD" id="cd04301">
    <property type="entry name" value="NAT_SF"/>
    <property type="match status" value="1"/>
</dbReference>
<reference evidence="2" key="1">
    <citation type="submission" date="2020-08" db="EMBL/GenBank/DDBJ databases">
        <title>Genome public.</title>
        <authorList>
            <person name="Liu C."/>
            <person name="Sun Q."/>
        </authorList>
    </citation>
    <scope>NUCLEOTIDE SEQUENCE</scope>
    <source>
        <strain evidence="2">NSJ-23</strain>
    </source>
</reference>